<reference evidence="4 5" key="1">
    <citation type="submission" date="2016-02" db="EMBL/GenBank/DDBJ databases">
        <title>Comparison of Clostridium stercorarium subspecies using comparative genomics and transcriptomics.</title>
        <authorList>
            <person name="Schellenberg J."/>
            <person name="Thallinger G."/>
            <person name="Levin D.B."/>
            <person name="Zhang X."/>
            <person name="Alvare G."/>
            <person name="Fristensky B."/>
            <person name="Sparling R."/>
        </authorList>
    </citation>
    <scope>NUCLEOTIDE SEQUENCE [LARGE SCALE GENOMIC DNA]</scope>
    <source>
        <strain evidence="4 5">DSM 2910</strain>
    </source>
</reference>
<evidence type="ECO:0000313" key="5">
    <source>
        <dbReference type="Proteomes" id="UP000092971"/>
    </source>
</evidence>
<keyword evidence="1" id="KW-0472">Membrane</keyword>
<feature type="domain" description="DUF7088" evidence="3">
    <location>
        <begin position="63"/>
        <end position="151"/>
    </location>
</feature>
<dbReference type="SUPFAM" id="SSF52317">
    <property type="entry name" value="Class I glutamine amidotransferase-like"/>
    <property type="match status" value="1"/>
</dbReference>
<dbReference type="OrthoDB" id="9766228at2"/>
<keyword evidence="1" id="KW-1133">Transmembrane helix</keyword>
<organism evidence="4 5">
    <name type="scientific">Thermoclostridium stercorarium subsp. thermolacticum DSM 2910</name>
    <dbReference type="NCBI Taxonomy" id="1121336"/>
    <lineage>
        <taxon>Bacteria</taxon>
        <taxon>Bacillati</taxon>
        <taxon>Bacillota</taxon>
        <taxon>Clostridia</taxon>
        <taxon>Eubacteriales</taxon>
        <taxon>Oscillospiraceae</taxon>
        <taxon>Thermoclostridium</taxon>
    </lineage>
</organism>
<dbReference type="InterPro" id="IPR029062">
    <property type="entry name" value="Class_I_gatase-like"/>
</dbReference>
<proteinExistence type="predicted"/>
<accession>A0A1B1YC52</accession>
<evidence type="ECO:0000259" key="3">
    <source>
        <dbReference type="Pfam" id="PF23357"/>
    </source>
</evidence>
<evidence type="ECO:0000256" key="1">
    <source>
        <dbReference type="SAM" id="Phobius"/>
    </source>
</evidence>
<dbReference type="AlphaFoldDB" id="A0A1B1YC52"/>
<feature type="transmembrane region" description="Helical" evidence="1">
    <location>
        <begin position="21"/>
        <end position="47"/>
    </location>
</feature>
<gene>
    <name evidence="4" type="ORF">CSTERTH_04445</name>
</gene>
<feature type="domain" description="ABC-type uncharacterised transport system" evidence="2">
    <location>
        <begin position="199"/>
        <end position="376"/>
    </location>
</feature>
<dbReference type="Proteomes" id="UP000092971">
    <property type="component" value="Chromosome"/>
</dbReference>
<dbReference type="RefSeq" id="WP_015358627.1">
    <property type="nucleotide sequence ID" value="NZ_CP014672.1"/>
</dbReference>
<dbReference type="Pfam" id="PF23357">
    <property type="entry name" value="DUF7088"/>
    <property type="match status" value="1"/>
</dbReference>
<feature type="transmembrane region" description="Helical" evidence="1">
    <location>
        <begin position="462"/>
        <end position="486"/>
    </location>
</feature>
<dbReference type="Pfam" id="PF09822">
    <property type="entry name" value="ABC_transp_aux"/>
    <property type="match status" value="1"/>
</dbReference>
<dbReference type="InterPro" id="IPR055396">
    <property type="entry name" value="DUF7088"/>
</dbReference>
<dbReference type="EMBL" id="CP014672">
    <property type="protein sequence ID" value="ANW98340.1"/>
    <property type="molecule type" value="Genomic_DNA"/>
</dbReference>
<evidence type="ECO:0000313" key="4">
    <source>
        <dbReference type="EMBL" id="ANW98340.1"/>
    </source>
</evidence>
<protein>
    <submittedName>
        <fullName evidence="4">ABC transporter</fullName>
    </submittedName>
</protein>
<dbReference type="InterPro" id="IPR019196">
    <property type="entry name" value="ABC_transp_unknown"/>
</dbReference>
<sequence length="491" mass="55352">MDMKDRNNGKKKNRKFSINKRSLRFGSYSFVLTVIVIASAIILNAIVGATKIREKLKIDLTSNKLYSITDKTLEVLKSLNEKVEIIGLFDESKMGDSQYAQVIEFVKQYETNSDYIDVKYVDPDKNPGYIQNELDPEGILGVEKYDFVVRSSKRSKVLSTYDIFDVSFSSSTYSYQVTGLNAEYAFTGAIRYVTSDNIPVIYYTEGHGEDDVKDDYSELVSSLELNGYRVEKINLASVDKIPDDASIILFVNPQRDLSDAELDKLLYYMENGGNTVFLFSPANTKLANFEEFLSRYNVSLGYDVIFEMAANKAFYGQPYRFIPTVESNSINSVLEPDKFTMPLAYAQSIQVLKNEKDWITVTPLLSTSSEAVGKSLFEGVEDKNGPFYVGVAGENNGYNDTSKTIVIGNAYFVSDDGMSVYDTGKKFLVNAINWMQDSDADIYIPVKEYTTPRLTKVTQQTLTILFIGLIIVVPLIIMGAGVFVWLRRRHL</sequence>
<name>A0A1B1YC52_THEST</name>
<keyword evidence="1" id="KW-0812">Transmembrane</keyword>
<evidence type="ECO:0000259" key="2">
    <source>
        <dbReference type="Pfam" id="PF09822"/>
    </source>
</evidence>